<organism evidence="3 4">
    <name type="scientific">Haloferax mediterranei (strain ATCC 33500 / DSM 1411 / JCM 8866 / NBRC 14739 / NCIMB 2177 / R-4)</name>
    <name type="common">Halobacterium mediterranei</name>
    <dbReference type="NCBI Taxonomy" id="523841"/>
    <lineage>
        <taxon>Archaea</taxon>
        <taxon>Methanobacteriati</taxon>
        <taxon>Methanobacteriota</taxon>
        <taxon>Stenosarchaea group</taxon>
        <taxon>Halobacteria</taxon>
        <taxon>Halobacteriales</taxon>
        <taxon>Haloferacaceae</taxon>
        <taxon>Haloferax</taxon>
    </lineage>
</organism>
<dbReference type="AlphaFoldDB" id="M0ISX9"/>
<gene>
    <name evidence="3" type="ORF">C439_10938</name>
</gene>
<feature type="transmembrane region" description="Helical" evidence="1">
    <location>
        <begin position="12"/>
        <end position="36"/>
    </location>
</feature>
<sequence length="75" mass="7714">MVMSSRIATRWSAWLVIAVGVFVVLVGVGTLVGAPWRYASGGVAIAALQIFGAVSSVAVGVGIAWLGVGNTREKR</sequence>
<protein>
    <recommendedName>
        <fullName evidence="2">DUF8123 domain-containing protein</fullName>
    </recommendedName>
</protein>
<feature type="domain" description="DUF8123" evidence="2">
    <location>
        <begin position="13"/>
        <end position="66"/>
    </location>
</feature>
<dbReference type="Pfam" id="PF26444">
    <property type="entry name" value="DUF8123"/>
    <property type="match status" value="1"/>
</dbReference>
<comment type="caution">
    <text evidence="3">The sequence shown here is derived from an EMBL/GenBank/DDBJ whole genome shotgun (WGS) entry which is preliminary data.</text>
</comment>
<evidence type="ECO:0000256" key="1">
    <source>
        <dbReference type="SAM" id="Phobius"/>
    </source>
</evidence>
<keyword evidence="1" id="KW-0812">Transmembrane</keyword>
<keyword evidence="4" id="KW-1185">Reference proteome</keyword>
<feature type="transmembrane region" description="Helical" evidence="1">
    <location>
        <begin position="42"/>
        <end position="68"/>
    </location>
</feature>
<reference evidence="3 4" key="1">
    <citation type="journal article" date="2014" name="PLoS Genet.">
        <title>Phylogenetically driven sequencing of extremely halophilic archaea reveals strategies for static and dynamic osmo-response.</title>
        <authorList>
            <person name="Becker E.A."/>
            <person name="Seitzer P.M."/>
            <person name="Tritt A."/>
            <person name="Larsen D."/>
            <person name="Krusor M."/>
            <person name="Yao A.I."/>
            <person name="Wu D."/>
            <person name="Madern D."/>
            <person name="Eisen J.A."/>
            <person name="Darling A.E."/>
            <person name="Facciotti M.T."/>
        </authorList>
    </citation>
    <scope>NUCLEOTIDE SEQUENCE [LARGE SCALE GENOMIC DNA]</scope>
    <source>
        <strain evidence="4">ATCC 33500 / DSM 1411 / JCM 8866 / NBRC 14739 / NCIMB 2177 / R-4</strain>
    </source>
</reference>
<dbReference type="InterPro" id="IPR058436">
    <property type="entry name" value="DUF8123"/>
</dbReference>
<proteinExistence type="predicted"/>
<evidence type="ECO:0000313" key="4">
    <source>
        <dbReference type="Proteomes" id="UP000011603"/>
    </source>
</evidence>
<dbReference type="Proteomes" id="UP000011603">
    <property type="component" value="Unassembled WGS sequence"/>
</dbReference>
<accession>M0ISX9</accession>
<keyword evidence="1" id="KW-0472">Membrane</keyword>
<evidence type="ECO:0000313" key="3">
    <source>
        <dbReference type="EMBL" id="ELZ99845.1"/>
    </source>
</evidence>
<dbReference type="PATRIC" id="fig|523841.21.peg.2209"/>
<evidence type="ECO:0000259" key="2">
    <source>
        <dbReference type="Pfam" id="PF26444"/>
    </source>
</evidence>
<keyword evidence="1" id="KW-1133">Transmembrane helix</keyword>
<dbReference type="EMBL" id="AOLO01000009">
    <property type="protein sequence ID" value="ELZ99845.1"/>
    <property type="molecule type" value="Genomic_DNA"/>
</dbReference>
<name>M0ISX9_HALMT</name>